<organism evidence="10 11">
    <name type="scientific">Corynespora cassiicola Philippines</name>
    <dbReference type="NCBI Taxonomy" id="1448308"/>
    <lineage>
        <taxon>Eukaryota</taxon>
        <taxon>Fungi</taxon>
        <taxon>Dikarya</taxon>
        <taxon>Ascomycota</taxon>
        <taxon>Pezizomycotina</taxon>
        <taxon>Dothideomycetes</taxon>
        <taxon>Pleosporomycetidae</taxon>
        <taxon>Pleosporales</taxon>
        <taxon>Corynesporascaceae</taxon>
        <taxon>Corynespora</taxon>
    </lineage>
</organism>
<dbReference type="GO" id="GO:0000981">
    <property type="term" value="F:DNA-binding transcription factor activity, RNA polymerase II-specific"/>
    <property type="evidence" value="ECO:0007669"/>
    <property type="project" value="InterPro"/>
</dbReference>
<dbReference type="CDD" id="cd00067">
    <property type="entry name" value="GAL4"/>
    <property type="match status" value="1"/>
</dbReference>
<evidence type="ECO:0000313" key="11">
    <source>
        <dbReference type="Proteomes" id="UP000240883"/>
    </source>
</evidence>
<keyword evidence="1" id="KW-0479">Metal-binding</keyword>
<dbReference type="STRING" id="1448308.A0A2T2P5F9"/>
<evidence type="ECO:0000259" key="9">
    <source>
        <dbReference type="PROSITE" id="PS50157"/>
    </source>
</evidence>
<dbReference type="Gene3D" id="4.10.240.10">
    <property type="entry name" value="Zn(2)-C6 fungal-type DNA-binding domain"/>
    <property type="match status" value="1"/>
</dbReference>
<evidence type="ECO:0000256" key="4">
    <source>
        <dbReference type="ARBA" id="ARBA00023163"/>
    </source>
</evidence>
<evidence type="ECO:0000256" key="1">
    <source>
        <dbReference type="ARBA" id="ARBA00022723"/>
    </source>
</evidence>
<keyword evidence="2" id="KW-0862">Zinc</keyword>
<feature type="domain" description="C2H2-type" evidence="9">
    <location>
        <begin position="54"/>
        <end position="82"/>
    </location>
</feature>
<dbReference type="PROSITE" id="PS00028">
    <property type="entry name" value="ZINC_FINGER_C2H2_1"/>
    <property type="match status" value="2"/>
</dbReference>
<dbReference type="GO" id="GO:0006351">
    <property type="term" value="P:DNA-templated transcription"/>
    <property type="evidence" value="ECO:0007669"/>
    <property type="project" value="InterPro"/>
</dbReference>
<feature type="region of interest" description="Disordered" evidence="7">
    <location>
        <begin position="1"/>
        <end position="21"/>
    </location>
</feature>
<dbReference type="InterPro" id="IPR013087">
    <property type="entry name" value="Znf_C2H2_type"/>
</dbReference>
<dbReference type="Proteomes" id="UP000240883">
    <property type="component" value="Unassembled WGS sequence"/>
</dbReference>
<reference evidence="10 11" key="1">
    <citation type="journal article" date="2018" name="Front. Microbiol.">
        <title>Genome-Wide Analysis of Corynespora cassiicola Leaf Fall Disease Putative Effectors.</title>
        <authorList>
            <person name="Lopez D."/>
            <person name="Ribeiro S."/>
            <person name="Label P."/>
            <person name="Fumanal B."/>
            <person name="Venisse J.S."/>
            <person name="Kohler A."/>
            <person name="de Oliveira R.R."/>
            <person name="Labutti K."/>
            <person name="Lipzen A."/>
            <person name="Lail K."/>
            <person name="Bauer D."/>
            <person name="Ohm R.A."/>
            <person name="Barry K.W."/>
            <person name="Spatafora J."/>
            <person name="Grigoriev I.V."/>
            <person name="Martin F.M."/>
            <person name="Pujade-Renaud V."/>
        </authorList>
    </citation>
    <scope>NUCLEOTIDE SEQUENCE [LARGE SCALE GENOMIC DNA]</scope>
    <source>
        <strain evidence="10 11">Philippines</strain>
    </source>
</reference>
<evidence type="ECO:0008006" key="12">
    <source>
        <dbReference type="Google" id="ProtNLM"/>
    </source>
</evidence>
<accession>A0A2T2P5F9</accession>
<dbReference type="PROSITE" id="PS50157">
    <property type="entry name" value="ZINC_FINGER_C2H2_2"/>
    <property type="match status" value="2"/>
</dbReference>
<keyword evidence="11" id="KW-1185">Reference proteome</keyword>
<dbReference type="Gene3D" id="3.30.160.60">
    <property type="entry name" value="Classic Zinc Finger"/>
    <property type="match status" value="2"/>
</dbReference>
<dbReference type="Pfam" id="PF00172">
    <property type="entry name" value="Zn_clus"/>
    <property type="match status" value="1"/>
</dbReference>
<evidence type="ECO:0000259" key="8">
    <source>
        <dbReference type="PROSITE" id="PS50048"/>
    </source>
</evidence>
<dbReference type="EMBL" id="KZ678129">
    <property type="protein sequence ID" value="PSN72957.1"/>
    <property type="molecule type" value="Genomic_DNA"/>
</dbReference>
<evidence type="ECO:0000256" key="2">
    <source>
        <dbReference type="ARBA" id="ARBA00022833"/>
    </source>
</evidence>
<sequence length="912" mass="100310">MSGSGTDDPQACSTPESPRAKKYGCEICGAKLSRAAHLQRHQKLHSTTSEVEAFACTACDKQFTRKDVYQRHRRSVHGPGRLRRNGRKKSCHRCIKYKLRCSRELPCSACLDRGVECLYDVRPSAAGAQNSNEPSQDGTLRADEGSLWQPQTLSDLASAAGFIEQSASNTDLNLSSVNVESHQAQNGGELDWSLMNGHPEYASPTTLSAENHTPHFPQFESYDWDVLRSSRMDWLGCETEASDGPVPQSLSNDAAFNTESIGQPEHTSPLTTSTNLHNIAACVPSTDNCPPPEIPAFVEPAISAPPISSSTNISRTDHITASLSSSREKESKETWPAVLDRGGNETWPFDYTSNKGFRKITLPPLREVLEQTVGHRPSIEKNTLHDLIKILSAPHIPSLNDTPALEALPAVAFLGEFVKIYLAEFHAVLPVIHVPTWRIEKCPTALLAAMACIGATYSTAEGSNEVAALLAEITQRALFWMGQQDSTAFRNSSYITASCFHQIYSLGTGNRRLYEIADASRGLLVTSLRGLGILSSDTEHNDVYALDPKQLKKMSAPALEASWLQWRDKEMEKRISWSVFEFDCVLSTLTSKRGAFRIAELPSRLPCCENIWSAHSAQAWVAILPFATSSPPGMLFYPLLQDIIAGKPVPGHTPAWGKRLCVHALSRMLWDLREVEDAGINNLGLSALATAHQETKHSLLQALLALEAALSRPTSTFEIVNMNIGSLGAHHAHLSDAHEAMDLVIYIFRNSGRETSGSRELDTAKDRLRYMFARDAVAARRLAFHAASIVGVARECAINTPCETMRVFMGYAFLLAFIKFFPVPAQHARRHCSAVVAPPPKLDEIPWTRSPEEAARVQKWVESGGPASLEGVANVCDVRDFEALKQAALQTMRDLRVWGIAGKFHRTISNFG</sequence>
<dbReference type="PANTHER" id="PTHR47660">
    <property type="entry name" value="TRANSCRIPTION FACTOR WITH C2H2 AND ZN(2)-CYS(6) DNA BINDING DOMAIN (EUROFUNG)-RELATED-RELATED"/>
    <property type="match status" value="1"/>
</dbReference>
<dbReference type="InterPro" id="IPR007219">
    <property type="entry name" value="XnlR_reg_dom"/>
</dbReference>
<keyword evidence="3" id="KW-0805">Transcription regulation</keyword>
<dbReference type="AlphaFoldDB" id="A0A2T2P5F9"/>
<dbReference type="InterPro" id="IPR036864">
    <property type="entry name" value="Zn2-C6_fun-type_DNA-bd_sf"/>
</dbReference>
<keyword evidence="4" id="KW-0804">Transcription</keyword>
<feature type="compositionally biased region" description="Polar residues" evidence="7">
    <location>
        <begin position="1"/>
        <end position="16"/>
    </location>
</feature>
<evidence type="ECO:0000256" key="5">
    <source>
        <dbReference type="ARBA" id="ARBA00023242"/>
    </source>
</evidence>
<feature type="domain" description="C2H2-type" evidence="9">
    <location>
        <begin position="23"/>
        <end position="50"/>
    </location>
</feature>
<dbReference type="PROSITE" id="PS50048">
    <property type="entry name" value="ZN2_CY6_FUNGAL_2"/>
    <property type="match status" value="1"/>
</dbReference>
<dbReference type="SMART" id="SM00355">
    <property type="entry name" value="ZnF_C2H2"/>
    <property type="match status" value="2"/>
</dbReference>
<dbReference type="Pfam" id="PF00096">
    <property type="entry name" value="zf-C2H2"/>
    <property type="match status" value="2"/>
</dbReference>
<dbReference type="Pfam" id="PF04082">
    <property type="entry name" value="Fungal_trans"/>
    <property type="match status" value="1"/>
</dbReference>
<evidence type="ECO:0000256" key="3">
    <source>
        <dbReference type="ARBA" id="ARBA00023015"/>
    </source>
</evidence>
<gene>
    <name evidence="10" type="ORF">BS50DRAFT_174443</name>
</gene>
<name>A0A2T2P5F9_CORCC</name>
<dbReference type="InterPro" id="IPR036236">
    <property type="entry name" value="Znf_C2H2_sf"/>
</dbReference>
<dbReference type="GO" id="GO:0003677">
    <property type="term" value="F:DNA binding"/>
    <property type="evidence" value="ECO:0007669"/>
    <property type="project" value="InterPro"/>
</dbReference>
<dbReference type="GO" id="GO:0008270">
    <property type="term" value="F:zinc ion binding"/>
    <property type="evidence" value="ECO:0007669"/>
    <property type="project" value="UniProtKB-KW"/>
</dbReference>
<dbReference type="SUPFAM" id="SSF57667">
    <property type="entry name" value="beta-beta-alpha zinc fingers"/>
    <property type="match status" value="1"/>
</dbReference>
<protein>
    <recommendedName>
        <fullName evidence="12">C2H2 type zinc finger domain protein</fullName>
    </recommendedName>
</protein>
<dbReference type="SMART" id="SM00066">
    <property type="entry name" value="GAL4"/>
    <property type="match status" value="1"/>
</dbReference>
<keyword evidence="5" id="KW-0539">Nucleus</keyword>
<dbReference type="CDD" id="cd12148">
    <property type="entry name" value="fungal_TF_MHR"/>
    <property type="match status" value="1"/>
</dbReference>
<proteinExistence type="predicted"/>
<feature type="domain" description="Zn(2)-C6 fungal-type" evidence="8">
    <location>
        <begin position="90"/>
        <end position="119"/>
    </location>
</feature>
<evidence type="ECO:0000313" key="10">
    <source>
        <dbReference type="EMBL" id="PSN72957.1"/>
    </source>
</evidence>
<dbReference type="SUPFAM" id="SSF57701">
    <property type="entry name" value="Zn2/Cys6 DNA-binding domain"/>
    <property type="match status" value="1"/>
</dbReference>
<dbReference type="OrthoDB" id="1405595at2759"/>
<keyword evidence="6" id="KW-0863">Zinc-finger</keyword>
<dbReference type="InterPro" id="IPR001138">
    <property type="entry name" value="Zn2Cys6_DnaBD"/>
</dbReference>
<evidence type="ECO:0000256" key="7">
    <source>
        <dbReference type="SAM" id="MobiDB-lite"/>
    </source>
</evidence>
<evidence type="ECO:0000256" key="6">
    <source>
        <dbReference type="PROSITE-ProRule" id="PRU00042"/>
    </source>
</evidence>